<dbReference type="EMBL" id="DSUT01000101">
    <property type="protein sequence ID" value="HGK28293.1"/>
    <property type="molecule type" value="Genomic_DNA"/>
</dbReference>
<dbReference type="PANTHER" id="PTHR11117">
    <property type="entry name" value="SUCCINYL-COA LIGASE SUBUNIT ALPHA"/>
    <property type="match status" value="1"/>
</dbReference>
<dbReference type="InterPro" id="IPR003781">
    <property type="entry name" value="CoA-bd"/>
</dbReference>
<dbReference type="InterPro" id="IPR036291">
    <property type="entry name" value="NAD(P)-bd_dom_sf"/>
</dbReference>
<comment type="catalytic activity">
    <reaction evidence="5 8">
        <text>succinate + ATP + CoA = succinyl-CoA + ADP + phosphate</text>
        <dbReference type="Rhea" id="RHEA:17661"/>
        <dbReference type="ChEBI" id="CHEBI:30031"/>
        <dbReference type="ChEBI" id="CHEBI:30616"/>
        <dbReference type="ChEBI" id="CHEBI:43474"/>
        <dbReference type="ChEBI" id="CHEBI:57287"/>
        <dbReference type="ChEBI" id="CHEBI:57292"/>
        <dbReference type="ChEBI" id="CHEBI:456216"/>
        <dbReference type="EC" id="6.2.1.5"/>
    </reaction>
</comment>
<dbReference type="InterPro" id="IPR005810">
    <property type="entry name" value="CoA_lig_alpha"/>
</dbReference>
<dbReference type="EC" id="6.2.1.5" evidence="5"/>
<keyword evidence="1 5" id="KW-0816">Tricarboxylic acid cycle</keyword>
<dbReference type="PROSITE" id="PS00399">
    <property type="entry name" value="SUCCINYL_COA_LIG_2"/>
    <property type="match status" value="1"/>
</dbReference>
<dbReference type="UniPathway" id="UPA00223">
    <property type="reaction ID" value="UER00999"/>
</dbReference>
<comment type="caution">
    <text evidence="5">Lacks conserved residue(s) required for the propagation of feature annotation.</text>
</comment>
<dbReference type="GO" id="GO:0004776">
    <property type="term" value="F:succinate-CoA ligase (GDP-forming) activity"/>
    <property type="evidence" value="ECO:0007669"/>
    <property type="project" value="TreeGrafter"/>
</dbReference>
<dbReference type="FunFam" id="3.40.50.261:FF:000006">
    <property type="entry name" value="Succinate--CoA ligase [ADP-forming] subunit alpha"/>
    <property type="match status" value="1"/>
</dbReference>
<name>A0A7C4CBI0_UNCW3</name>
<dbReference type="NCBIfam" id="NF004230">
    <property type="entry name" value="PRK05678.1"/>
    <property type="match status" value="1"/>
</dbReference>
<dbReference type="GO" id="GO:0009361">
    <property type="term" value="C:succinate-CoA ligase complex (ADP-forming)"/>
    <property type="evidence" value="ECO:0007669"/>
    <property type="project" value="TreeGrafter"/>
</dbReference>
<comment type="subunit">
    <text evidence="5 8">Heterotetramer of two alpha and two beta subunits.</text>
</comment>
<dbReference type="InterPro" id="IPR016102">
    <property type="entry name" value="Succinyl-CoA_synth-like"/>
</dbReference>
<evidence type="ECO:0000256" key="2">
    <source>
        <dbReference type="ARBA" id="ARBA00022598"/>
    </source>
</evidence>
<dbReference type="InterPro" id="IPR033847">
    <property type="entry name" value="Citrt_syn/SCS-alpha_CS"/>
</dbReference>
<dbReference type="InterPro" id="IPR005811">
    <property type="entry name" value="SUCC_ACL_C"/>
</dbReference>
<dbReference type="Pfam" id="PF00549">
    <property type="entry name" value="Ligase_CoA"/>
    <property type="match status" value="1"/>
</dbReference>
<evidence type="ECO:0000256" key="3">
    <source>
        <dbReference type="ARBA" id="ARBA00022741"/>
    </source>
</evidence>
<dbReference type="GO" id="GO:0004775">
    <property type="term" value="F:succinate-CoA ligase (ADP-forming) activity"/>
    <property type="evidence" value="ECO:0007669"/>
    <property type="project" value="UniProtKB-UniRule"/>
</dbReference>
<evidence type="ECO:0000313" key="10">
    <source>
        <dbReference type="EMBL" id="HGK28293.1"/>
    </source>
</evidence>
<dbReference type="InterPro" id="IPR017440">
    <property type="entry name" value="Cit_synth/succinyl-CoA_lig_AS"/>
</dbReference>
<proteinExistence type="inferred from homology"/>
<feature type="domain" description="CoA-binding" evidence="9">
    <location>
        <begin position="4"/>
        <end position="100"/>
    </location>
</feature>
<feature type="binding site" evidence="5">
    <location>
        <begin position="17"/>
        <end position="20"/>
    </location>
    <ligand>
        <name>CoA</name>
        <dbReference type="ChEBI" id="CHEBI:57287"/>
    </ligand>
</feature>
<comment type="function">
    <text evidence="5 8">Succinyl-CoA synthetase functions in the citric acid cycle (TCA), coupling the hydrolysis of succinyl-CoA to the synthesis of either ATP or GTP and thus represents the only step of substrate-level phosphorylation in the TCA. The alpha subunit of the enzyme binds the substrates coenzyme A and phosphate, while succinate binding and nucleotide specificity is provided by the beta subunit.</text>
</comment>
<dbReference type="GO" id="GO:0000166">
    <property type="term" value="F:nucleotide binding"/>
    <property type="evidence" value="ECO:0007669"/>
    <property type="project" value="UniProtKB-KW"/>
</dbReference>
<feature type="active site" description="Tele-phosphohistidine intermediate" evidence="5 6">
    <location>
        <position position="245"/>
    </location>
</feature>
<keyword evidence="2 5" id="KW-0436">Ligase</keyword>
<evidence type="ECO:0000256" key="4">
    <source>
        <dbReference type="ARBA" id="ARBA00060724"/>
    </source>
</evidence>
<reference evidence="10" key="1">
    <citation type="journal article" date="2020" name="mSystems">
        <title>Genome- and Community-Level Interaction Insights into Carbon Utilization and Element Cycling Functions of Hydrothermarchaeota in Hydrothermal Sediment.</title>
        <authorList>
            <person name="Zhou Z."/>
            <person name="Liu Y."/>
            <person name="Xu W."/>
            <person name="Pan J."/>
            <person name="Luo Z.H."/>
            <person name="Li M."/>
        </authorList>
    </citation>
    <scope>NUCLEOTIDE SEQUENCE [LARGE SCALE GENOMIC DNA]</scope>
    <source>
        <strain evidence="10">SpSt-488</strain>
    </source>
</reference>
<feature type="binding site" evidence="5">
    <location>
        <position position="43"/>
    </location>
    <ligand>
        <name>CoA</name>
        <dbReference type="ChEBI" id="CHEBI:57287"/>
    </ligand>
</feature>
<dbReference type="SUPFAM" id="SSF52210">
    <property type="entry name" value="Succinyl-CoA synthetase domains"/>
    <property type="match status" value="1"/>
</dbReference>
<dbReference type="Gene3D" id="3.40.50.720">
    <property type="entry name" value="NAD(P)-binding Rossmann-like Domain"/>
    <property type="match status" value="1"/>
</dbReference>
<dbReference type="Pfam" id="PF02629">
    <property type="entry name" value="CoA_binding"/>
    <property type="match status" value="1"/>
</dbReference>
<comment type="catalytic activity">
    <reaction evidence="5">
        <text>GTP + succinate + CoA = succinyl-CoA + GDP + phosphate</text>
        <dbReference type="Rhea" id="RHEA:22120"/>
        <dbReference type="ChEBI" id="CHEBI:30031"/>
        <dbReference type="ChEBI" id="CHEBI:37565"/>
        <dbReference type="ChEBI" id="CHEBI:43474"/>
        <dbReference type="ChEBI" id="CHEBI:57287"/>
        <dbReference type="ChEBI" id="CHEBI:57292"/>
        <dbReference type="ChEBI" id="CHEBI:58189"/>
    </reaction>
</comment>
<dbReference type="NCBIfam" id="TIGR01019">
    <property type="entry name" value="sucCoAalpha"/>
    <property type="match status" value="1"/>
</dbReference>
<dbReference type="PROSITE" id="PS01216">
    <property type="entry name" value="SUCCINYL_COA_LIG_1"/>
    <property type="match status" value="1"/>
</dbReference>
<feature type="binding site" evidence="5">
    <location>
        <position position="159"/>
    </location>
    <ligand>
        <name>substrate</name>
        <note>ligand shared with subunit beta</note>
    </ligand>
</feature>
<dbReference type="Gene3D" id="3.40.50.261">
    <property type="entry name" value="Succinyl-CoA synthetase domains"/>
    <property type="match status" value="1"/>
</dbReference>
<evidence type="ECO:0000256" key="1">
    <source>
        <dbReference type="ARBA" id="ARBA00022532"/>
    </source>
</evidence>
<dbReference type="SMART" id="SM00881">
    <property type="entry name" value="CoA_binding"/>
    <property type="match status" value="1"/>
</dbReference>
<dbReference type="SUPFAM" id="SSF51735">
    <property type="entry name" value="NAD(P)-binding Rossmann-fold domains"/>
    <property type="match status" value="1"/>
</dbReference>
<dbReference type="GO" id="GO:0006099">
    <property type="term" value="P:tricarboxylic acid cycle"/>
    <property type="evidence" value="ECO:0007669"/>
    <property type="project" value="UniProtKB-UniRule"/>
</dbReference>
<sequence length="286" mass="29659">MSILIDRSTRLIVQGITGRDGAFHARAMRDYGTQVVAGVTPGKGGQQVDSIPVFDSVEEAAQKTGANASIIFVPAGFAADAMLECVAAGLKLVVCISEGVPTLDMVRVLDYARQRETRILGPNCPGAISPGKAKVGIMPAASFTPGCVGVVSRSGTLTYEIATNTGEFGQSTVVGIGGDPVIGTTFLDCLEMFNADIETRAIVIVGEIGGTDEERAAEWVKANCRKPVFGFIAGQTAPADKRMGHAGAIISGGSGTAAEKIKAFTTAGIEIVYEPQELPGLLKARL</sequence>
<evidence type="ECO:0000256" key="8">
    <source>
        <dbReference type="RuleBase" id="RU000699"/>
    </source>
</evidence>
<keyword evidence="3 5" id="KW-0547">Nucleotide-binding</keyword>
<organism evidence="10">
    <name type="scientific">candidate division WOR-3 bacterium</name>
    <dbReference type="NCBI Taxonomy" id="2052148"/>
    <lineage>
        <taxon>Bacteria</taxon>
        <taxon>Bacteria division WOR-3</taxon>
    </lineage>
</organism>
<dbReference type="FunFam" id="3.40.50.720:FF:000277">
    <property type="entry name" value="Succinate--CoA ligase [ADP-forming] subunit alpha"/>
    <property type="match status" value="1"/>
</dbReference>
<dbReference type="PANTHER" id="PTHR11117:SF2">
    <property type="entry name" value="SUCCINATE--COA LIGASE [ADP_GDP-FORMING] SUBUNIT ALPHA, MITOCHONDRIAL"/>
    <property type="match status" value="1"/>
</dbReference>
<evidence type="ECO:0000256" key="5">
    <source>
        <dbReference type="HAMAP-Rule" id="MF_01988"/>
    </source>
</evidence>
<comment type="similarity">
    <text evidence="4 5 7">Belongs to the succinate/malate CoA ligase alpha subunit family.</text>
</comment>
<accession>A0A7C4CBI0</accession>
<dbReference type="PIRSF" id="PIRSF001553">
    <property type="entry name" value="SucCS_alpha"/>
    <property type="match status" value="1"/>
</dbReference>
<dbReference type="HAMAP" id="MF_01988">
    <property type="entry name" value="Succ_CoA_alpha"/>
    <property type="match status" value="1"/>
</dbReference>
<comment type="pathway">
    <text evidence="5 8">Carbohydrate metabolism; tricarboxylic acid cycle; succinate from succinyl-CoA (ligase route): step 1/1.</text>
</comment>
<dbReference type="PRINTS" id="PR01798">
    <property type="entry name" value="SCOASYNTHASE"/>
</dbReference>
<gene>
    <name evidence="5 10" type="primary">sucD</name>
    <name evidence="10" type="ORF">ENS41_04990</name>
</gene>
<comment type="caution">
    <text evidence="10">The sequence shown here is derived from an EMBL/GenBank/DDBJ whole genome shotgun (WGS) entry which is preliminary data.</text>
</comment>
<evidence type="ECO:0000256" key="7">
    <source>
        <dbReference type="RuleBase" id="RU000677"/>
    </source>
</evidence>
<evidence type="ECO:0000256" key="6">
    <source>
        <dbReference type="PIRSR" id="PIRSR001553-1"/>
    </source>
</evidence>
<protein>
    <recommendedName>
        <fullName evidence="5">Succinate--CoA ligase [ADP-forming] subunit alpha</fullName>
        <ecNumber evidence="5">6.2.1.5</ecNumber>
    </recommendedName>
    <alternativeName>
        <fullName evidence="5">Succinyl-CoA synthetase subunit alpha</fullName>
        <shortName evidence="5">SCS-alpha</shortName>
    </alternativeName>
</protein>
<evidence type="ECO:0000259" key="9">
    <source>
        <dbReference type="SMART" id="SM00881"/>
    </source>
</evidence>
<dbReference type="AlphaFoldDB" id="A0A7C4CBI0"/>